<dbReference type="Proteomes" id="UP000004578">
    <property type="component" value="Unassembled WGS sequence"/>
</dbReference>
<dbReference type="PATRIC" id="fig|1125717.3.peg.2000"/>
<accession>J0MM35</accession>
<protein>
    <submittedName>
        <fullName evidence="1">Uncharacterized protein</fullName>
    </submittedName>
</protein>
<evidence type="ECO:0000313" key="2">
    <source>
        <dbReference type="Proteomes" id="UP000004578"/>
    </source>
</evidence>
<reference evidence="1 2" key="1">
    <citation type="submission" date="2012-05" db="EMBL/GenBank/DDBJ databases">
        <authorList>
            <person name="Harkins D.M."/>
            <person name="Madupu R."/>
            <person name="Durkin A.S."/>
            <person name="Torralba M."/>
            <person name="Methe B."/>
            <person name="Sutton G.G."/>
            <person name="Nelson K.E."/>
        </authorList>
    </citation>
    <scope>NUCLEOTIDE SEQUENCE [LARGE SCALE GENOMIC DNA]</scope>
    <source>
        <strain evidence="1 2">F0490</strain>
    </source>
</reference>
<organism evidence="1 2">
    <name type="scientific">Schaalia georgiae F0490</name>
    <dbReference type="NCBI Taxonomy" id="1125717"/>
    <lineage>
        <taxon>Bacteria</taxon>
        <taxon>Bacillati</taxon>
        <taxon>Actinomycetota</taxon>
        <taxon>Actinomycetes</taxon>
        <taxon>Actinomycetales</taxon>
        <taxon>Actinomycetaceae</taxon>
        <taxon>Schaalia</taxon>
    </lineage>
</organism>
<gene>
    <name evidence="1" type="ORF">HMPREF1317_0121</name>
</gene>
<dbReference type="AlphaFoldDB" id="J0MM35"/>
<dbReference type="RefSeq" id="WP_005872786.1">
    <property type="nucleotide sequence ID" value="NZ_AKFS01000302.1"/>
</dbReference>
<name>J0MM35_9ACTO</name>
<sequence>MGMSDKDFEKVLRDLLVHLRGRDPEYASTASAVDELLPRGEDQIAFELVVSAICACGVVVDERLRAEVLRAFDEFDSEELAEDREWFLEVQSPQDERVPAAS</sequence>
<comment type="caution">
    <text evidence="1">The sequence shown here is derived from an EMBL/GenBank/DDBJ whole genome shotgun (WGS) entry which is preliminary data.</text>
</comment>
<proteinExistence type="predicted"/>
<evidence type="ECO:0000313" key="1">
    <source>
        <dbReference type="EMBL" id="EJF35279.1"/>
    </source>
</evidence>
<keyword evidence="2" id="KW-1185">Reference proteome</keyword>
<dbReference type="EMBL" id="AKFS01000302">
    <property type="protein sequence ID" value="EJF35279.1"/>
    <property type="molecule type" value="Genomic_DNA"/>
</dbReference>